<name>A0A857DL76_9FIRM</name>
<dbReference type="InterPro" id="IPR027275">
    <property type="entry name" value="PRC-brl_dom"/>
</dbReference>
<evidence type="ECO:0000313" key="2">
    <source>
        <dbReference type="EMBL" id="QHA01179.1"/>
    </source>
</evidence>
<dbReference type="Gene3D" id="2.30.30.240">
    <property type="entry name" value="PRC-barrel domain"/>
    <property type="match status" value="1"/>
</dbReference>
<reference evidence="2 3" key="1">
    <citation type="submission" date="2019-12" db="EMBL/GenBank/DDBJ databases">
        <title>Sequence classification of anaerobic respiratory reductive dehalogenases: First we see many, then we see few.</title>
        <authorList>
            <person name="Molenda O."/>
            <person name="Puentes Jacome L.A."/>
            <person name="Cao X."/>
            <person name="Nesbo C.L."/>
            <person name="Tang S."/>
            <person name="Morson N."/>
            <person name="Patron J."/>
            <person name="Lomheim L."/>
            <person name="Wishart D.S."/>
            <person name="Edwards E.A."/>
        </authorList>
    </citation>
    <scope>NUCLEOTIDE SEQUENCE [LARGE SCALE GENOMIC DNA]</scope>
    <source>
        <strain evidence="2 3">12DCA</strain>
    </source>
</reference>
<gene>
    <name evidence="2" type="ORF">GQ588_11295</name>
</gene>
<dbReference type="SUPFAM" id="SSF50346">
    <property type="entry name" value="PRC-barrel domain"/>
    <property type="match status" value="1"/>
</dbReference>
<dbReference type="Pfam" id="PF05239">
    <property type="entry name" value="PRC"/>
    <property type="match status" value="1"/>
</dbReference>
<dbReference type="InterPro" id="IPR014238">
    <property type="entry name" value="Spore_YlmC/YmxH"/>
</dbReference>
<proteinExistence type="predicted"/>
<dbReference type="PANTHER" id="PTHR40061:SF1">
    <property type="entry name" value="SPORULATION PROTEIN YLMC-RELATED"/>
    <property type="match status" value="1"/>
</dbReference>
<dbReference type="RefSeq" id="WP_158208460.1">
    <property type="nucleotide sequence ID" value="NZ_CP046996.1"/>
</dbReference>
<dbReference type="PANTHER" id="PTHR40061">
    <property type="entry name" value="SPORULATION PROTEIN YLMC-RELATED"/>
    <property type="match status" value="1"/>
</dbReference>
<evidence type="ECO:0000313" key="3">
    <source>
        <dbReference type="Proteomes" id="UP000430508"/>
    </source>
</evidence>
<feature type="domain" description="PRC-barrel" evidence="1">
    <location>
        <begin position="1"/>
        <end position="77"/>
    </location>
</feature>
<dbReference type="InterPro" id="IPR011033">
    <property type="entry name" value="PRC_barrel-like_sf"/>
</dbReference>
<sequence length="85" mass="9424">MRVSELRVLDIINIEDGRRLGPVIDLDLDLEKGIVKGIVIMASSRAKGFFGSGRTGDVFVPWEKVIKIGIDVILVDGRDLININY</sequence>
<organism evidence="2 3">
    <name type="scientific">Dehalobacter restrictus</name>
    <dbReference type="NCBI Taxonomy" id="55583"/>
    <lineage>
        <taxon>Bacteria</taxon>
        <taxon>Bacillati</taxon>
        <taxon>Bacillota</taxon>
        <taxon>Clostridia</taxon>
        <taxon>Eubacteriales</taxon>
        <taxon>Desulfitobacteriaceae</taxon>
        <taxon>Dehalobacter</taxon>
    </lineage>
</organism>
<accession>A0A857DL76</accession>
<dbReference type="EMBL" id="CP046996">
    <property type="protein sequence ID" value="QHA01179.1"/>
    <property type="molecule type" value="Genomic_DNA"/>
</dbReference>
<dbReference type="Proteomes" id="UP000430508">
    <property type="component" value="Chromosome"/>
</dbReference>
<protein>
    <submittedName>
        <fullName evidence="2">YlmC/YmxH family sporulation protein</fullName>
    </submittedName>
</protein>
<dbReference type="AlphaFoldDB" id="A0A857DL76"/>
<evidence type="ECO:0000259" key="1">
    <source>
        <dbReference type="Pfam" id="PF05239"/>
    </source>
</evidence>
<dbReference type="NCBIfam" id="TIGR02888">
    <property type="entry name" value="spore_YlmC_YmxH"/>
    <property type="match status" value="1"/>
</dbReference>